<evidence type="ECO:0000313" key="3">
    <source>
        <dbReference type="EMBL" id="EKX44516.1"/>
    </source>
</evidence>
<evidence type="ECO:0000259" key="2">
    <source>
        <dbReference type="PROSITE" id="PS50106"/>
    </source>
</evidence>
<dbReference type="EnsemblProtists" id="EKX44516">
    <property type="protein sequence ID" value="EKX44516"/>
    <property type="gene ID" value="GUITHDRAFT_139748"/>
</dbReference>
<dbReference type="Proteomes" id="UP000011087">
    <property type="component" value="Unassembled WGS sequence"/>
</dbReference>
<feature type="region of interest" description="Disordered" evidence="1">
    <location>
        <begin position="1"/>
        <end position="22"/>
    </location>
</feature>
<dbReference type="AlphaFoldDB" id="L1J7L1"/>
<feature type="compositionally biased region" description="Basic and acidic residues" evidence="1">
    <location>
        <begin position="168"/>
        <end position="179"/>
    </location>
</feature>
<name>L1J7L1_GUITC</name>
<dbReference type="GeneID" id="17301080"/>
<dbReference type="SUPFAM" id="SSF50156">
    <property type="entry name" value="PDZ domain-like"/>
    <property type="match status" value="1"/>
</dbReference>
<dbReference type="InterPro" id="IPR036034">
    <property type="entry name" value="PDZ_sf"/>
</dbReference>
<sequence length="593" mass="64175">MMVEPVNAVCPPSTPQTNSSTSSVTAGIGILLHRTSKGTFVIRGVQPGSVAYSSGKVKAGDILLSIDGKPIQGKPIEYVSSIVQGPPRTSVVLGLQHAFGKVQVPLVRGSGAVSSGLPHELSDLSSPTSPSYKPSPRLLALASPKIHSPKAHAGEESPSSGKKRRKKNDQEESCARTLQSEEVKADRINVMYALKQISQACDGEVKPSMIQWLTEIGSPTQKQVNECIIALQQDFQRQGGELKRIEQSCDVEQSEKAHDTDEFVDKGELSVNTWRALKSMPLDTEFLYQDVTESDKMIASQDSLRESFPRSVNIFLSGIKAEDVVFSDDSSSKETVKSSPNVWKLVRELPTIDDHDVSSSMIASIAKEAFDFPSLHVESEEMMSVKPSVEEVSAAKEEDNENGTRDSLVTKQGSMIVEHLGNRSTVTTSSEVHARGSGLERLRFLAGQPLDHAGNEEEKQEPVRSPESDTMQMKNLWTSLKQIPIIMDDYSLSVTPKDPSSDNGFSDLCASVDPFFARQSSSLASESSQDFASIDQGASVEASAAGTEEEAEKPENISMEPCEVSAIPPVASPTDSPKAPNTPKSNRKDGKKK</sequence>
<proteinExistence type="predicted"/>
<gene>
    <name evidence="3" type="ORF">GUITHDRAFT_139748</name>
</gene>
<feature type="domain" description="PDZ" evidence="2">
    <location>
        <begin position="28"/>
        <end position="110"/>
    </location>
</feature>
<reference evidence="5" key="2">
    <citation type="submission" date="2012-11" db="EMBL/GenBank/DDBJ databases">
        <authorList>
            <person name="Kuo A."/>
            <person name="Curtis B.A."/>
            <person name="Tanifuji G."/>
            <person name="Burki F."/>
            <person name="Gruber A."/>
            <person name="Irimia M."/>
            <person name="Maruyama S."/>
            <person name="Arias M.C."/>
            <person name="Ball S.G."/>
            <person name="Gile G.H."/>
            <person name="Hirakawa Y."/>
            <person name="Hopkins J.F."/>
            <person name="Rensing S.A."/>
            <person name="Schmutz J."/>
            <person name="Symeonidi A."/>
            <person name="Elias M."/>
            <person name="Eveleigh R.J."/>
            <person name="Herman E.K."/>
            <person name="Klute M.J."/>
            <person name="Nakayama T."/>
            <person name="Obornik M."/>
            <person name="Reyes-Prieto A."/>
            <person name="Armbrust E.V."/>
            <person name="Aves S.J."/>
            <person name="Beiko R.G."/>
            <person name="Coutinho P."/>
            <person name="Dacks J.B."/>
            <person name="Durnford D.G."/>
            <person name="Fast N.M."/>
            <person name="Green B.R."/>
            <person name="Grisdale C."/>
            <person name="Hempe F."/>
            <person name="Henrissat B."/>
            <person name="Hoppner M.P."/>
            <person name="Ishida K.-I."/>
            <person name="Kim E."/>
            <person name="Koreny L."/>
            <person name="Kroth P.G."/>
            <person name="Liu Y."/>
            <person name="Malik S.-B."/>
            <person name="Maier U.G."/>
            <person name="McRose D."/>
            <person name="Mock T."/>
            <person name="Neilson J.A."/>
            <person name="Onodera N.T."/>
            <person name="Poole A.M."/>
            <person name="Pritham E.J."/>
            <person name="Richards T.A."/>
            <person name="Rocap G."/>
            <person name="Roy S.W."/>
            <person name="Sarai C."/>
            <person name="Schaack S."/>
            <person name="Shirato S."/>
            <person name="Slamovits C.H."/>
            <person name="Spencer D.F."/>
            <person name="Suzuki S."/>
            <person name="Worden A.Z."/>
            <person name="Zauner S."/>
            <person name="Barry K."/>
            <person name="Bell C."/>
            <person name="Bharti A.K."/>
            <person name="Crow J.A."/>
            <person name="Grimwood J."/>
            <person name="Kramer R."/>
            <person name="Lindquist E."/>
            <person name="Lucas S."/>
            <person name="Salamov A."/>
            <person name="McFadden G.I."/>
            <person name="Lane C.E."/>
            <person name="Keeling P.J."/>
            <person name="Gray M.W."/>
            <person name="Grigoriev I.V."/>
            <person name="Archibald J.M."/>
        </authorList>
    </citation>
    <scope>NUCLEOTIDE SEQUENCE</scope>
    <source>
        <strain evidence="5">CCMP2712</strain>
    </source>
</reference>
<organism evidence="3">
    <name type="scientific">Guillardia theta (strain CCMP2712)</name>
    <name type="common">Cryptophyte</name>
    <dbReference type="NCBI Taxonomy" id="905079"/>
    <lineage>
        <taxon>Eukaryota</taxon>
        <taxon>Cryptophyceae</taxon>
        <taxon>Pyrenomonadales</taxon>
        <taxon>Geminigeraceae</taxon>
        <taxon>Guillardia</taxon>
    </lineage>
</organism>
<dbReference type="OrthoDB" id="439127at2759"/>
<dbReference type="HOGENOM" id="CLU_460397_0_0_1"/>
<dbReference type="RefSeq" id="XP_005831496.1">
    <property type="nucleotide sequence ID" value="XM_005831439.1"/>
</dbReference>
<dbReference type="InterPro" id="IPR041489">
    <property type="entry name" value="PDZ_6"/>
</dbReference>
<evidence type="ECO:0000313" key="4">
    <source>
        <dbReference type="EnsemblProtists" id="EKX44516"/>
    </source>
</evidence>
<dbReference type="KEGG" id="gtt:GUITHDRAFT_139748"/>
<dbReference type="PROSITE" id="PS50106">
    <property type="entry name" value="PDZ"/>
    <property type="match status" value="1"/>
</dbReference>
<accession>L1J7L1</accession>
<dbReference type="InterPro" id="IPR001478">
    <property type="entry name" value="PDZ"/>
</dbReference>
<dbReference type="SMART" id="SM00228">
    <property type="entry name" value="PDZ"/>
    <property type="match status" value="1"/>
</dbReference>
<feature type="region of interest" description="Disordered" evidence="1">
    <location>
        <begin position="451"/>
        <end position="470"/>
    </location>
</feature>
<dbReference type="EMBL" id="JH993004">
    <property type="protein sequence ID" value="EKX44516.1"/>
    <property type="molecule type" value="Genomic_DNA"/>
</dbReference>
<evidence type="ECO:0000256" key="1">
    <source>
        <dbReference type="SAM" id="MobiDB-lite"/>
    </source>
</evidence>
<dbReference type="Pfam" id="PF17820">
    <property type="entry name" value="PDZ_6"/>
    <property type="match status" value="1"/>
</dbReference>
<feature type="compositionally biased region" description="Basic and acidic residues" evidence="1">
    <location>
        <begin position="453"/>
        <end position="467"/>
    </location>
</feature>
<feature type="region of interest" description="Disordered" evidence="1">
    <location>
        <begin position="524"/>
        <end position="593"/>
    </location>
</feature>
<protein>
    <recommendedName>
        <fullName evidence="2">PDZ domain-containing protein</fullName>
    </recommendedName>
</protein>
<dbReference type="PaxDb" id="55529-EKX44516"/>
<feature type="region of interest" description="Disordered" evidence="1">
    <location>
        <begin position="115"/>
        <end position="179"/>
    </location>
</feature>
<dbReference type="Gene3D" id="2.30.42.10">
    <property type="match status" value="1"/>
</dbReference>
<feature type="compositionally biased region" description="Low complexity" evidence="1">
    <location>
        <begin position="125"/>
        <end position="136"/>
    </location>
</feature>
<keyword evidence="5" id="KW-1185">Reference proteome</keyword>
<reference evidence="3 5" key="1">
    <citation type="journal article" date="2012" name="Nature">
        <title>Algal genomes reveal evolutionary mosaicism and the fate of nucleomorphs.</title>
        <authorList>
            <consortium name="DOE Joint Genome Institute"/>
            <person name="Curtis B.A."/>
            <person name="Tanifuji G."/>
            <person name="Burki F."/>
            <person name="Gruber A."/>
            <person name="Irimia M."/>
            <person name="Maruyama S."/>
            <person name="Arias M.C."/>
            <person name="Ball S.G."/>
            <person name="Gile G.H."/>
            <person name="Hirakawa Y."/>
            <person name="Hopkins J.F."/>
            <person name="Kuo A."/>
            <person name="Rensing S.A."/>
            <person name="Schmutz J."/>
            <person name="Symeonidi A."/>
            <person name="Elias M."/>
            <person name="Eveleigh R.J."/>
            <person name="Herman E.K."/>
            <person name="Klute M.J."/>
            <person name="Nakayama T."/>
            <person name="Obornik M."/>
            <person name="Reyes-Prieto A."/>
            <person name="Armbrust E.V."/>
            <person name="Aves S.J."/>
            <person name="Beiko R.G."/>
            <person name="Coutinho P."/>
            <person name="Dacks J.B."/>
            <person name="Durnford D.G."/>
            <person name="Fast N.M."/>
            <person name="Green B.R."/>
            <person name="Grisdale C.J."/>
            <person name="Hempel F."/>
            <person name="Henrissat B."/>
            <person name="Hoppner M.P."/>
            <person name="Ishida K."/>
            <person name="Kim E."/>
            <person name="Koreny L."/>
            <person name="Kroth P.G."/>
            <person name="Liu Y."/>
            <person name="Malik S.B."/>
            <person name="Maier U.G."/>
            <person name="McRose D."/>
            <person name="Mock T."/>
            <person name="Neilson J.A."/>
            <person name="Onodera N.T."/>
            <person name="Poole A.M."/>
            <person name="Pritham E.J."/>
            <person name="Richards T.A."/>
            <person name="Rocap G."/>
            <person name="Roy S.W."/>
            <person name="Sarai C."/>
            <person name="Schaack S."/>
            <person name="Shirato S."/>
            <person name="Slamovits C.H."/>
            <person name="Spencer D.F."/>
            <person name="Suzuki S."/>
            <person name="Worden A.Z."/>
            <person name="Zauner S."/>
            <person name="Barry K."/>
            <person name="Bell C."/>
            <person name="Bharti A.K."/>
            <person name="Crow J.A."/>
            <person name="Grimwood J."/>
            <person name="Kramer R."/>
            <person name="Lindquist E."/>
            <person name="Lucas S."/>
            <person name="Salamov A."/>
            <person name="McFadden G.I."/>
            <person name="Lane C.E."/>
            <person name="Keeling P.J."/>
            <person name="Gray M.W."/>
            <person name="Grigoriev I.V."/>
            <person name="Archibald J.M."/>
        </authorList>
    </citation>
    <scope>NUCLEOTIDE SEQUENCE</scope>
    <source>
        <strain evidence="3 5">CCMP2712</strain>
    </source>
</reference>
<feature type="compositionally biased region" description="Low complexity" evidence="1">
    <location>
        <begin position="524"/>
        <end position="546"/>
    </location>
</feature>
<reference evidence="4" key="3">
    <citation type="submission" date="2015-06" db="UniProtKB">
        <authorList>
            <consortium name="EnsemblProtists"/>
        </authorList>
    </citation>
    <scope>IDENTIFICATION</scope>
</reference>
<evidence type="ECO:0000313" key="5">
    <source>
        <dbReference type="Proteomes" id="UP000011087"/>
    </source>
</evidence>